<gene>
    <name evidence="1" type="ORF">C9I28_09650</name>
</gene>
<evidence type="ECO:0000313" key="2">
    <source>
        <dbReference type="Proteomes" id="UP000240505"/>
    </source>
</evidence>
<sequence length="127" mass="14389">MYCRGVQGRHRALCLAETINGRYKAESIRRHASCKTRETVELDTLEWLSPGLGTTACHRLRPPARTARPYTASRIRANRIPPLLRRARGTGRSDAARRQRVCRTLRPHGGGYFPPRVSLRTAPDCVR</sequence>
<protein>
    <recommendedName>
        <fullName evidence="3">Transposase</fullName>
    </recommendedName>
</protein>
<proteinExistence type="predicted"/>
<dbReference type="KEGG" id="masz:C9I28_09650"/>
<dbReference type="OrthoDB" id="5365969at2"/>
<dbReference type="Proteomes" id="UP000240505">
    <property type="component" value="Chromosome"/>
</dbReference>
<name>A0A2R4C8M1_9BURK</name>
<keyword evidence="2" id="KW-1185">Reference proteome</keyword>
<evidence type="ECO:0008006" key="3">
    <source>
        <dbReference type="Google" id="ProtNLM"/>
    </source>
</evidence>
<dbReference type="EMBL" id="CP028324">
    <property type="protein sequence ID" value="AVR95967.1"/>
    <property type="molecule type" value="Genomic_DNA"/>
</dbReference>
<evidence type="ECO:0000313" key="1">
    <source>
        <dbReference type="EMBL" id="AVR95967.1"/>
    </source>
</evidence>
<reference evidence="1 2" key="1">
    <citation type="submission" date="2018-03" db="EMBL/GenBank/DDBJ databases">
        <title>Massilia armeniaca sp. nov., isolated from desert soil.</title>
        <authorList>
            <person name="Huang H."/>
            <person name="Ren M."/>
        </authorList>
    </citation>
    <scope>NUCLEOTIDE SEQUENCE [LARGE SCALE GENOMIC DNA]</scope>
    <source>
        <strain evidence="1 2">ZMN-3</strain>
    </source>
</reference>
<dbReference type="AlphaFoldDB" id="A0A2R4C8M1"/>
<organism evidence="1 2">
    <name type="scientific">Pseudoduganella armeniaca</name>
    <dbReference type="NCBI Taxonomy" id="2072590"/>
    <lineage>
        <taxon>Bacteria</taxon>
        <taxon>Pseudomonadati</taxon>
        <taxon>Pseudomonadota</taxon>
        <taxon>Betaproteobacteria</taxon>
        <taxon>Burkholderiales</taxon>
        <taxon>Oxalobacteraceae</taxon>
        <taxon>Telluria group</taxon>
        <taxon>Pseudoduganella</taxon>
    </lineage>
</organism>
<accession>A0A2R4C8M1</accession>